<dbReference type="OMA" id="FEWNSEG"/>
<dbReference type="PANTHER" id="PTHR35340">
    <property type="entry name" value="PQQ ENZYME REPEAT PROTEIN-RELATED"/>
    <property type="match status" value="1"/>
</dbReference>
<evidence type="ECO:0000313" key="2">
    <source>
        <dbReference type="EMBL" id="EME45855.1"/>
    </source>
</evidence>
<dbReference type="EMBL" id="KB446538">
    <property type="protein sequence ID" value="EME45855.1"/>
    <property type="molecule type" value="Genomic_DNA"/>
</dbReference>
<proteinExistence type="predicted"/>
<reference evidence="2 3" key="2">
    <citation type="journal article" date="2012" name="PLoS Pathog.">
        <title>Diverse lifestyles and strategies of plant pathogenesis encoded in the genomes of eighteen Dothideomycetes fungi.</title>
        <authorList>
            <person name="Ohm R.A."/>
            <person name="Feau N."/>
            <person name="Henrissat B."/>
            <person name="Schoch C.L."/>
            <person name="Horwitz B.A."/>
            <person name="Barry K.W."/>
            <person name="Condon B.J."/>
            <person name="Copeland A.C."/>
            <person name="Dhillon B."/>
            <person name="Glaser F."/>
            <person name="Hesse C.N."/>
            <person name="Kosti I."/>
            <person name="LaButti K."/>
            <person name="Lindquist E.A."/>
            <person name="Lucas S."/>
            <person name="Salamov A.A."/>
            <person name="Bradshaw R.E."/>
            <person name="Ciuffetti L."/>
            <person name="Hamelin R.C."/>
            <person name="Kema G.H.J."/>
            <person name="Lawrence C."/>
            <person name="Scott J.A."/>
            <person name="Spatafora J.W."/>
            <person name="Turgeon B.G."/>
            <person name="de Wit P.J.G.M."/>
            <person name="Zhong S."/>
            <person name="Goodwin S.B."/>
            <person name="Grigoriev I.V."/>
        </authorList>
    </citation>
    <scope>NUCLEOTIDE SEQUENCE [LARGE SCALE GENOMIC DNA]</scope>
    <source>
        <strain evidence="3">NZE10 / CBS 128990</strain>
    </source>
</reference>
<evidence type="ECO:0008006" key="4">
    <source>
        <dbReference type="Google" id="ProtNLM"/>
    </source>
</evidence>
<dbReference type="Proteomes" id="UP000016933">
    <property type="component" value="Unassembled WGS sequence"/>
</dbReference>
<reference evidence="3" key="1">
    <citation type="journal article" date="2012" name="PLoS Genet.">
        <title>The genomes of the fungal plant pathogens Cladosporium fulvum and Dothistroma septosporum reveal adaptation to different hosts and lifestyles but also signatures of common ancestry.</title>
        <authorList>
            <person name="de Wit P.J.G.M."/>
            <person name="van der Burgt A."/>
            <person name="Oekmen B."/>
            <person name="Stergiopoulos I."/>
            <person name="Abd-Elsalam K.A."/>
            <person name="Aerts A.L."/>
            <person name="Bahkali A.H."/>
            <person name="Beenen H.G."/>
            <person name="Chettri P."/>
            <person name="Cox M.P."/>
            <person name="Datema E."/>
            <person name="de Vries R.P."/>
            <person name="Dhillon B."/>
            <person name="Ganley A.R."/>
            <person name="Griffiths S.A."/>
            <person name="Guo Y."/>
            <person name="Hamelin R.C."/>
            <person name="Henrissat B."/>
            <person name="Kabir M.S."/>
            <person name="Jashni M.K."/>
            <person name="Kema G."/>
            <person name="Klaubauf S."/>
            <person name="Lapidus A."/>
            <person name="Levasseur A."/>
            <person name="Lindquist E."/>
            <person name="Mehrabi R."/>
            <person name="Ohm R.A."/>
            <person name="Owen T.J."/>
            <person name="Salamov A."/>
            <person name="Schwelm A."/>
            <person name="Schijlen E."/>
            <person name="Sun H."/>
            <person name="van den Burg H.A."/>
            <person name="van Ham R.C.H.J."/>
            <person name="Zhang S."/>
            <person name="Goodwin S.B."/>
            <person name="Grigoriev I.V."/>
            <person name="Collemare J."/>
            <person name="Bradshaw R.E."/>
        </authorList>
    </citation>
    <scope>NUCLEOTIDE SEQUENCE [LARGE SCALE GENOMIC DNA]</scope>
    <source>
        <strain evidence="3">NZE10 / CBS 128990</strain>
    </source>
</reference>
<dbReference type="PANTHER" id="PTHR35340:SF8">
    <property type="entry name" value="ASST-DOMAIN-CONTAINING PROTEIN"/>
    <property type="match status" value="1"/>
</dbReference>
<evidence type="ECO:0000313" key="3">
    <source>
        <dbReference type="Proteomes" id="UP000016933"/>
    </source>
</evidence>
<keyword evidence="1" id="KW-0732">Signal</keyword>
<dbReference type="HOGENOM" id="CLU_018249_1_1_1"/>
<protein>
    <recommendedName>
        <fullName evidence="4">ASST-domain-containing protein</fullName>
    </recommendedName>
</protein>
<accession>N1PU25</accession>
<evidence type="ECO:0000256" key="1">
    <source>
        <dbReference type="SAM" id="SignalP"/>
    </source>
</evidence>
<organism evidence="2 3">
    <name type="scientific">Dothistroma septosporum (strain NZE10 / CBS 128990)</name>
    <name type="common">Red band needle blight fungus</name>
    <name type="synonym">Mycosphaerella pini</name>
    <dbReference type="NCBI Taxonomy" id="675120"/>
    <lineage>
        <taxon>Eukaryota</taxon>
        <taxon>Fungi</taxon>
        <taxon>Dikarya</taxon>
        <taxon>Ascomycota</taxon>
        <taxon>Pezizomycotina</taxon>
        <taxon>Dothideomycetes</taxon>
        <taxon>Dothideomycetidae</taxon>
        <taxon>Mycosphaerellales</taxon>
        <taxon>Mycosphaerellaceae</taxon>
        <taxon>Dothistroma</taxon>
    </lineage>
</organism>
<dbReference type="Pfam" id="PF14269">
    <property type="entry name" value="Arylsulfotran_2"/>
    <property type="match status" value="1"/>
</dbReference>
<dbReference type="eggNOG" id="ENOG502SI58">
    <property type="taxonomic scope" value="Eukaryota"/>
</dbReference>
<dbReference type="STRING" id="675120.N1PU25"/>
<sequence length="511" mass="57155">MAWAIGVLATSLAIALAVRDRDPERFEDGSDLHHFISRPDLTSPRYNVIKHHPEAITQGYWFVTPYAGLAPQGAYLGRKEHSPYQIGPHIYDGDGNLVWNGASNYNNRNTFGLTPMTINDTQYLSLYITGEHLGDGISGTPAIVLPNNRYEEVSRLEDMSYDLHEFNILPNGRSALISTNGLDTRNAAELGQGQRALVISGFSEVDLISGEKIFEWNPVINHISLDESRDSKGRPEDYPAPWDFLHLNSIDKFANGDYMISARHTSTVYRISGSSGEVIWRLGGSISDFVMEHGVDFSWQHHVRILAENRTHITMSIFDNHGEDEGRNTNMPQLPSAAKFVVLDTGSHPKTAKLLRTFDHPNNSTSEKLGSIQVMGEDFHDAASFVSWSIQGHVSEYNFSNRLVLDAKFVSTRMSSYRAYKSTFIGMPATAPDLKLHSMVTATNDFVTTFHVSWNGATEVESWTFYGSRLNQSDQFTRLGQAKKHGFETSWIAQDLVAFAYAEAIESMELC</sequence>
<dbReference type="OrthoDB" id="5427350at2759"/>
<dbReference type="AlphaFoldDB" id="N1PU25"/>
<gene>
    <name evidence="2" type="ORF">DOTSEDRAFT_127304</name>
</gene>
<name>N1PU25_DOTSN</name>
<dbReference type="InterPro" id="IPR053143">
    <property type="entry name" value="Arylsulfate_ST"/>
</dbReference>
<dbReference type="InterPro" id="IPR039535">
    <property type="entry name" value="ASST-like"/>
</dbReference>
<feature type="chain" id="PRO_5004109601" description="ASST-domain-containing protein" evidence="1">
    <location>
        <begin position="18"/>
        <end position="511"/>
    </location>
</feature>
<keyword evidence="3" id="KW-1185">Reference proteome</keyword>
<feature type="signal peptide" evidence="1">
    <location>
        <begin position="1"/>
        <end position="17"/>
    </location>
</feature>